<dbReference type="RefSeq" id="WP_380939814.1">
    <property type="nucleotide sequence ID" value="NZ_JBHUFC010000003.1"/>
</dbReference>
<feature type="domain" description="Thioredoxin" evidence="5">
    <location>
        <begin position="62"/>
        <end position="200"/>
    </location>
</feature>
<comment type="subcellular location">
    <subcellularLocation>
        <location evidence="1">Cell envelope</location>
    </subcellularLocation>
</comment>
<keyword evidence="7" id="KW-1185">Reference proteome</keyword>
<evidence type="ECO:0000256" key="4">
    <source>
        <dbReference type="SAM" id="MobiDB-lite"/>
    </source>
</evidence>
<dbReference type="InterPro" id="IPR017937">
    <property type="entry name" value="Thioredoxin_CS"/>
</dbReference>
<sequence>MRVSLYPVILAAVLTAGCDRQSNAPAQENVASVSPSPDEVSPDEVAPAAAPKAAAAREIDRSHKGEVAPANSFARLDGKLGSMAEFKGKPVLVNLWATWCAPCVKELPTLEALAKREAGKLAIVALSQDMDAAKVAPFVSAKGLSALDVRTDGKMAWIPKVTPTLPTTILYGSDGREIWRMVGDYDWTGAETAKLLAEAR</sequence>
<reference evidence="7" key="1">
    <citation type="journal article" date="2019" name="Int. J. Syst. Evol. Microbiol.">
        <title>The Global Catalogue of Microorganisms (GCM) 10K type strain sequencing project: providing services to taxonomists for standard genome sequencing and annotation.</title>
        <authorList>
            <consortium name="The Broad Institute Genomics Platform"/>
            <consortium name="The Broad Institute Genome Sequencing Center for Infectious Disease"/>
            <person name="Wu L."/>
            <person name="Ma J."/>
        </authorList>
    </citation>
    <scope>NUCLEOTIDE SEQUENCE [LARGE SCALE GENOMIC DNA]</scope>
    <source>
        <strain evidence="7">Q85</strain>
    </source>
</reference>
<evidence type="ECO:0000256" key="2">
    <source>
        <dbReference type="ARBA" id="ARBA00022748"/>
    </source>
</evidence>
<dbReference type="InterPro" id="IPR013740">
    <property type="entry name" value="Redoxin"/>
</dbReference>
<dbReference type="EMBL" id="JBHUFC010000003">
    <property type="protein sequence ID" value="MFD1787435.1"/>
    <property type="molecule type" value="Genomic_DNA"/>
</dbReference>
<evidence type="ECO:0000256" key="3">
    <source>
        <dbReference type="ARBA" id="ARBA00023284"/>
    </source>
</evidence>
<evidence type="ECO:0000256" key="1">
    <source>
        <dbReference type="ARBA" id="ARBA00004196"/>
    </source>
</evidence>
<feature type="region of interest" description="Disordered" evidence="4">
    <location>
        <begin position="24"/>
        <end position="44"/>
    </location>
</feature>
<feature type="compositionally biased region" description="Low complexity" evidence="4">
    <location>
        <begin position="32"/>
        <end position="44"/>
    </location>
</feature>
<dbReference type="PANTHER" id="PTHR42852">
    <property type="entry name" value="THIOL:DISULFIDE INTERCHANGE PROTEIN DSBE"/>
    <property type="match status" value="1"/>
</dbReference>
<comment type="caution">
    <text evidence="6">The sequence shown here is derived from an EMBL/GenBank/DDBJ whole genome shotgun (WGS) entry which is preliminary data.</text>
</comment>
<dbReference type="PROSITE" id="PS51257">
    <property type="entry name" value="PROKAR_LIPOPROTEIN"/>
    <property type="match status" value="1"/>
</dbReference>
<proteinExistence type="predicted"/>
<dbReference type="InterPro" id="IPR036249">
    <property type="entry name" value="Thioredoxin-like_sf"/>
</dbReference>
<organism evidence="6 7">
    <name type="scientific">Sphingomonas floccifaciens</name>
    <dbReference type="NCBI Taxonomy" id="1844115"/>
    <lineage>
        <taxon>Bacteria</taxon>
        <taxon>Pseudomonadati</taxon>
        <taxon>Pseudomonadota</taxon>
        <taxon>Alphaproteobacteria</taxon>
        <taxon>Sphingomonadales</taxon>
        <taxon>Sphingomonadaceae</taxon>
        <taxon>Sphingomonas</taxon>
    </lineage>
</organism>
<name>A0ABW4NDN3_9SPHN</name>
<protein>
    <submittedName>
        <fullName evidence="6">TlpA family protein disulfide reductase</fullName>
    </submittedName>
</protein>
<dbReference type="SUPFAM" id="SSF52833">
    <property type="entry name" value="Thioredoxin-like"/>
    <property type="match status" value="1"/>
</dbReference>
<keyword evidence="3" id="KW-0676">Redox-active center</keyword>
<dbReference type="PROSITE" id="PS00194">
    <property type="entry name" value="THIOREDOXIN_1"/>
    <property type="match status" value="1"/>
</dbReference>
<dbReference type="Proteomes" id="UP001597283">
    <property type="component" value="Unassembled WGS sequence"/>
</dbReference>
<evidence type="ECO:0000313" key="6">
    <source>
        <dbReference type="EMBL" id="MFD1787435.1"/>
    </source>
</evidence>
<keyword evidence="2" id="KW-0201">Cytochrome c-type biogenesis</keyword>
<dbReference type="Gene3D" id="3.40.30.10">
    <property type="entry name" value="Glutaredoxin"/>
    <property type="match status" value="1"/>
</dbReference>
<gene>
    <name evidence="6" type="ORF">ACFSC3_07610</name>
</gene>
<accession>A0ABW4NDN3</accession>
<dbReference type="Pfam" id="PF08534">
    <property type="entry name" value="Redoxin"/>
    <property type="match status" value="1"/>
</dbReference>
<dbReference type="InterPro" id="IPR013766">
    <property type="entry name" value="Thioredoxin_domain"/>
</dbReference>
<dbReference type="CDD" id="cd02966">
    <property type="entry name" value="TlpA_like_family"/>
    <property type="match status" value="1"/>
</dbReference>
<dbReference type="InterPro" id="IPR050553">
    <property type="entry name" value="Thioredoxin_ResA/DsbE_sf"/>
</dbReference>
<dbReference type="PANTHER" id="PTHR42852:SF13">
    <property type="entry name" value="PROTEIN DIPZ"/>
    <property type="match status" value="1"/>
</dbReference>
<dbReference type="PROSITE" id="PS51352">
    <property type="entry name" value="THIOREDOXIN_2"/>
    <property type="match status" value="1"/>
</dbReference>
<evidence type="ECO:0000313" key="7">
    <source>
        <dbReference type="Proteomes" id="UP001597283"/>
    </source>
</evidence>
<evidence type="ECO:0000259" key="5">
    <source>
        <dbReference type="PROSITE" id="PS51352"/>
    </source>
</evidence>